<dbReference type="InterPro" id="IPR029058">
    <property type="entry name" value="AB_hydrolase_fold"/>
</dbReference>
<dbReference type="PANTHER" id="PTHR43689">
    <property type="entry name" value="HYDROLASE"/>
    <property type="match status" value="1"/>
</dbReference>
<keyword evidence="2" id="KW-0378">Hydrolase</keyword>
<proteinExistence type="predicted"/>
<reference evidence="2 3" key="1">
    <citation type="submission" date="2018-05" db="EMBL/GenBank/DDBJ databases">
        <title>Complete Genome Sequence of Methylobacterium sp. 17Sr1-28.</title>
        <authorList>
            <person name="Srinivasan S."/>
        </authorList>
    </citation>
    <scope>NUCLEOTIDE SEQUENCE [LARGE SCALE GENOMIC DNA]</scope>
    <source>
        <strain evidence="2 3">17Sr1-28</strain>
    </source>
</reference>
<dbReference type="Gene3D" id="3.40.50.1820">
    <property type="entry name" value="alpha/beta hydrolase"/>
    <property type="match status" value="1"/>
</dbReference>
<dbReference type="RefSeq" id="WP_109961903.1">
    <property type="nucleotide sequence ID" value="NZ_CP029553.1"/>
</dbReference>
<feature type="domain" description="AB hydrolase-1" evidence="1">
    <location>
        <begin position="31"/>
        <end position="242"/>
    </location>
</feature>
<accession>A0A2U8WVX9</accession>
<dbReference type="Proteomes" id="UP000245444">
    <property type="component" value="Chromosome"/>
</dbReference>
<name>A0A2U8WVX9_9HYPH</name>
<dbReference type="OrthoDB" id="9779853at2"/>
<protein>
    <submittedName>
        <fullName evidence="2">Alpha/beta hydrolase</fullName>
    </submittedName>
</protein>
<dbReference type="Pfam" id="PF00561">
    <property type="entry name" value="Abhydrolase_1"/>
    <property type="match status" value="1"/>
</dbReference>
<gene>
    <name evidence="2" type="ORF">DK419_27615</name>
</gene>
<dbReference type="AlphaFoldDB" id="A0A2U8WVX9"/>
<dbReference type="KEGG" id="mtea:DK419_27615"/>
<dbReference type="PANTHER" id="PTHR43689:SF8">
    <property type="entry name" value="ALPHA_BETA-HYDROLASES SUPERFAMILY PROTEIN"/>
    <property type="match status" value="1"/>
</dbReference>
<dbReference type="EMBL" id="CP029553">
    <property type="protein sequence ID" value="AWN49638.1"/>
    <property type="molecule type" value="Genomic_DNA"/>
</dbReference>
<sequence length="264" mass="28989">MQTADDWIDGPHGRLFARSWTPDTRGAGERPSFLLFHESLGCVEVWRDFPERLASATGLPVVAYDRLGFGRSDPHPGILPLDFMQDEAAGAVPALIARLGLGRLIAFGHSVGGAMAVATAARDPDRCAAVITVGAQAFVEERTRTGIIEARRVLRSPDQLARIARYHGDKARWALDAWTETWLDPAFAGWTLDEDLARVRCPLLALHGDRDEYGSRAYPDRIARHAGGRSEVVLIEDCGHVPHRERPDAVLQAVTRFLGRCAVP</sequence>
<evidence type="ECO:0000313" key="3">
    <source>
        <dbReference type="Proteomes" id="UP000245444"/>
    </source>
</evidence>
<dbReference type="SUPFAM" id="SSF53474">
    <property type="entry name" value="alpha/beta-Hydrolases"/>
    <property type="match status" value="1"/>
</dbReference>
<keyword evidence="3" id="KW-1185">Reference proteome</keyword>
<dbReference type="GO" id="GO:0016787">
    <property type="term" value="F:hydrolase activity"/>
    <property type="evidence" value="ECO:0007669"/>
    <property type="project" value="UniProtKB-KW"/>
</dbReference>
<dbReference type="PRINTS" id="PR00111">
    <property type="entry name" value="ABHYDROLASE"/>
</dbReference>
<organism evidence="2 3">
    <name type="scientific">Methylobacterium terrae</name>
    <dbReference type="NCBI Taxonomy" id="2202827"/>
    <lineage>
        <taxon>Bacteria</taxon>
        <taxon>Pseudomonadati</taxon>
        <taxon>Pseudomonadota</taxon>
        <taxon>Alphaproteobacteria</taxon>
        <taxon>Hyphomicrobiales</taxon>
        <taxon>Methylobacteriaceae</taxon>
        <taxon>Methylobacterium</taxon>
    </lineage>
</organism>
<evidence type="ECO:0000313" key="2">
    <source>
        <dbReference type="EMBL" id="AWN49638.1"/>
    </source>
</evidence>
<evidence type="ECO:0000259" key="1">
    <source>
        <dbReference type="Pfam" id="PF00561"/>
    </source>
</evidence>
<dbReference type="InterPro" id="IPR000073">
    <property type="entry name" value="AB_hydrolase_1"/>
</dbReference>